<feature type="region of interest" description="Disordered" evidence="3">
    <location>
        <begin position="106"/>
        <end position="131"/>
    </location>
</feature>
<evidence type="ECO:0000313" key="6">
    <source>
        <dbReference type="Proteomes" id="UP000265020"/>
    </source>
</evidence>
<dbReference type="Gene3D" id="3.30.70.330">
    <property type="match status" value="2"/>
</dbReference>
<feature type="region of interest" description="Disordered" evidence="3">
    <location>
        <begin position="57"/>
        <end position="78"/>
    </location>
</feature>
<dbReference type="GeneTree" id="ENSGT00390000011249"/>
<dbReference type="GeneID" id="107095922"/>
<reference evidence="5" key="1">
    <citation type="submission" date="2025-08" db="UniProtKB">
        <authorList>
            <consortium name="Ensembl"/>
        </authorList>
    </citation>
    <scope>IDENTIFICATION</scope>
</reference>
<dbReference type="PROSITE" id="PS50102">
    <property type="entry name" value="RRM"/>
    <property type="match status" value="2"/>
</dbReference>
<feature type="compositionally biased region" description="Basic residues" evidence="3">
    <location>
        <begin position="1"/>
        <end position="10"/>
    </location>
</feature>
<protein>
    <submittedName>
        <fullName evidence="5">RNA binding motif protein 34</fullName>
    </submittedName>
</protein>
<dbReference type="PANTHER" id="PTHR48025:SF1">
    <property type="entry name" value="RRM DOMAIN-CONTAINING PROTEIN"/>
    <property type="match status" value="1"/>
</dbReference>
<dbReference type="SMART" id="SM00360">
    <property type="entry name" value="RRM"/>
    <property type="match status" value="2"/>
</dbReference>
<dbReference type="STRING" id="28743.ENSCVAP00000015845"/>
<dbReference type="Ensembl" id="ENSCVAT00000024041.1">
    <property type="protein sequence ID" value="ENSCVAP00000015845.1"/>
    <property type="gene ID" value="ENSCVAG00000018699.1"/>
</dbReference>
<dbReference type="CTD" id="23029"/>
<dbReference type="CDD" id="cd12394">
    <property type="entry name" value="RRM1_RBM34"/>
    <property type="match status" value="1"/>
</dbReference>
<dbReference type="PANTHER" id="PTHR48025">
    <property type="entry name" value="OS02G0815200 PROTEIN"/>
    <property type="match status" value="1"/>
</dbReference>
<dbReference type="RefSeq" id="XP_015247779.1">
    <property type="nucleotide sequence ID" value="XM_015392293.1"/>
</dbReference>
<feature type="region of interest" description="Disordered" evidence="3">
    <location>
        <begin position="326"/>
        <end position="406"/>
    </location>
</feature>
<sequence>MKKKANKRDRKLQAEQPSDYAVGQVSGSLSQEGSTAWEPLAELFRPAFPASSQLFLPPPRVIGSSAGRAEQSKDSIEVEVKAKKKRKRSVAEQELLNRESCIFKADRDEHGPASSAKRKKRDSETDGQIPAKHWALRRQRLKANKQEELLKMKRTVFVGNLPISCTAKTLRGLFRDKGPIESVRFRSVVREDPSMSQKEAFIKRKVHPKKQSLNAYVVFKDEEAVCRALERNGVEIEEGFHIRVDRVTQRSSHDHKRSIFVGNLAFDLKELALRQHFEPCGKVEAVRLVRDAKSGLGKGFGYVLFESADSVQLALSLDGSQLESRSIRVKRSVKKEEQKKTKDGGMLWSSSQKASGRPQEHSKGNFKSKPNNCSSFKGEVADPRKKTKKALKGKNKKKKRHLVSKK</sequence>
<evidence type="ECO:0000313" key="5">
    <source>
        <dbReference type="Ensembl" id="ENSCVAP00000015845.1"/>
    </source>
</evidence>
<feature type="region of interest" description="Disordered" evidence="3">
    <location>
        <begin position="1"/>
        <end position="33"/>
    </location>
</feature>
<organism evidence="5 6">
    <name type="scientific">Cyprinodon variegatus</name>
    <name type="common">Sheepshead minnow</name>
    <dbReference type="NCBI Taxonomy" id="28743"/>
    <lineage>
        <taxon>Eukaryota</taxon>
        <taxon>Metazoa</taxon>
        <taxon>Chordata</taxon>
        <taxon>Craniata</taxon>
        <taxon>Vertebrata</taxon>
        <taxon>Euteleostomi</taxon>
        <taxon>Actinopterygii</taxon>
        <taxon>Neopterygii</taxon>
        <taxon>Teleostei</taxon>
        <taxon>Neoteleostei</taxon>
        <taxon>Acanthomorphata</taxon>
        <taxon>Ovalentaria</taxon>
        <taxon>Atherinomorphae</taxon>
        <taxon>Cyprinodontiformes</taxon>
        <taxon>Cyprinodontidae</taxon>
        <taxon>Cyprinodon</taxon>
    </lineage>
</organism>
<evidence type="ECO:0000256" key="2">
    <source>
        <dbReference type="PROSITE-ProRule" id="PRU00176"/>
    </source>
</evidence>
<dbReference type="InterPro" id="IPR000504">
    <property type="entry name" value="RRM_dom"/>
</dbReference>
<evidence type="ECO:0000256" key="1">
    <source>
        <dbReference type="ARBA" id="ARBA00022884"/>
    </source>
</evidence>
<keyword evidence="1 2" id="KW-0694">RNA-binding</keyword>
<dbReference type="OrthoDB" id="442677at2759"/>
<feature type="compositionally biased region" description="Basic and acidic residues" evidence="3">
    <location>
        <begin position="334"/>
        <end position="343"/>
    </location>
</feature>
<proteinExistence type="predicted"/>
<dbReference type="SUPFAM" id="SSF54928">
    <property type="entry name" value="RNA-binding domain, RBD"/>
    <property type="match status" value="2"/>
</dbReference>
<dbReference type="CDD" id="cd12395">
    <property type="entry name" value="RRM2_RBM34"/>
    <property type="match status" value="1"/>
</dbReference>
<name>A0A3Q2G1T7_CYPVA</name>
<reference evidence="5" key="2">
    <citation type="submission" date="2025-09" db="UniProtKB">
        <authorList>
            <consortium name="Ensembl"/>
        </authorList>
    </citation>
    <scope>IDENTIFICATION</scope>
</reference>
<dbReference type="InterPro" id="IPR012677">
    <property type="entry name" value="Nucleotide-bd_a/b_plait_sf"/>
</dbReference>
<evidence type="ECO:0000256" key="3">
    <source>
        <dbReference type="SAM" id="MobiDB-lite"/>
    </source>
</evidence>
<dbReference type="Pfam" id="PF00076">
    <property type="entry name" value="RRM_1"/>
    <property type="match status" value="2"/>
</dbReference>
<dbReference type="InterPro" id="IPR035979">
    <property type="entry name" value="RBD_domain_sf"/>
</dbReference>
<feature type="domain" description="RRM" evidence="4">
    <location>
        <begin position="154"/>
        <end position="249"/>
    </location>
</feature>
<dbReference type="AlphaFoldDB" id="A0A3Q2G1T7"/>
<accession>A0A3Q2G1T7</accession>
<feature type="compositionally biased region" description="Basic residues" evidence="3">
    <location>
        <begin position="385"/>
        <end position="406"/>
    </location>
</feature>
<dbReference type="Proteomes" id="UP000265020">
    <property type="component" value="Unassembled WGS sequence"/>
</dbReference>
<dbReference type="OMA" id="KKLAAIX"/>
<keyword evidence="6" id="KW-1185">Reference proteome</keyword>
<dbReference type="InterPro" id="IPR050502">
    <property type="entry name" value="Euk_RNA-bind_prot"/>
</dbReference>
<dbReference type="KEGG" id="cvg:107095922"/>
<evidence type="ECO:0000259" key="4">
    <source>
        <dbReference type="PROSITE" id="PS50102"/>
    </source>
</evidence>
<feature type="domain" description="RRM" evidence="4">
    <location>
        <begin position="257"/>
        <end position="334"/>
    </location>
</feature>
<dbReference type="GO" id="GO:0003729">
    <property type="term" value="F:mRNA binding"/>
    <property type="evidence" value="ECO:0007669"/>
    <property type="project" value="TreeGrafter"/>
</dbReference>
<dbReference type="InterPro" id="IPR034221">
    <property type="entry name" value="RBM34_RRM2"/>
</dbReference>